<keyword evidence="3" id="KW-1185">Reference proteome</keyword>
<dbReference type="PANTHER" id="PTHR43796">
    <property type="entry name" value="CARBOXYNORSPERMIDINE SYNTHASE"/>
    <property type="match status" value="1"/>
</dbReference>
<dbReference type="InterPro" id="IPR036291">
    <property type="entry name" value="NAD(P)-bd_dom_sf"/>
</dbReference>
<dbReference type="EMBL" id="JACORT010000013">
    <property type="protein sequence ID" value="MBC5785917.1"/>
    <property type="molecule type" value="Genomic_DNA"/>
</dbReference>
<dbReference type="Gene3D" id="3.40.50.720">
    <property type="entry name" value="NAD(P)-binding Rossmann-like Domain"/>
    <property type="match status" value="1"/>
</dbReference>
<evidence type="ECO:0000313" key="2">
    <source>
        <dbReference type="EMBL" id="MBC5785917.1"/>
    </source>
</evidence>
<proteinExistence type="predicted"/>
<dbReference type="AlphaFoldDB" id="A0A923MY97"/>
<dbReference type="Pfam" id="PF03435">
    <property type="entry name" value="Sacchrp_dh_NADP"/>
    <property type="match status" value="1"/>
</dbReference>
<gene>
    <name evidence="2" type="ORF">H8N03_23465</name>
</gene>
<dbReference type="PANTHER" id="PTHR43796:SF2">
    <property type="entry name" value="CARBOXYNORSPERMIDINE SYNTHASE"/>
    <property type="match status" value="1"/>
</dbReference>
<reference evidence="2" key="1">
    <citation type="submission" date="2020-08" db="EMBL/GenBank/DDBJ databases">
        <title>Ramlibacter sp. USB13 16S ribosomal RNA gene genome sequencing and assembly.</title>
        <authorList>
            <person name="Kang M."/>
        </authorList>
    </citation>
    <scope>NUCLEOTIDE SEQUENCE</scope>
    <source>
        <strain evidence="2">USB13</strain>
    </source>
</reference>
<dbReference type="RefSeq" id="WP_187078660.1">
    <property type="nucleotide sequence ID" value="NZ_JACORT010000013.1"/>
</dbReference>
<comment type="caution">
    <text evidence="2">The sequence shown here is derived from an EMBL/GenBank/DDBJ whole genome shotgun (WGS) entry which is preliminary data.</text>
</comment>
<feature type="domain" description="Saccharopine dehydrogenase NADP binding" evidence="1">
    <location>
        <begin position="6"/>
        <end position="131"/>
    </location>
</feature>
<dbReference type="InterPro" id="IPR005097">
    <property type="entry name" value="Sacchrp_dh_NADP-bd"/>
</dbReference>
<sequence>MSQCRVLVIGGYGFFGQRLVRRLARQPGLHVLVAGRSAEAAAGLVQALQGASAARLEPLALDAQEARLEAQLRRVAPQVLVNATGPFQRHDDRVPQAAVAAGCHAIDLADGRAYVAGITALHGAAQAAGVCVASGASSVPALSSAAADHLARGLQAVHAIDIGISPGNRTDRGLSTVKAILSYCGQPLPAGAAGVTGWSGSRRHRYPAPVGERLLSPCDVPDLAVLPARYAGTPSVAFGAGLELGFLHRGMNFLAWCARRGLVRDWSRHARLLKRASDVFRHWGSDAGAMHVRVRGLAADGTPVERTWQLVATHGDGPYVPTLAAAALVRKLAAGTPLPAGAQPCVGLLSLQEILREAEGLHIATETSA</sequence>
<evidence type="ECO:0000313" key="3">
    <source>
        <dbReference type="Proteomes" id="UP000608513"/>
    </source>
</evidence>
<dbReference type="Proteomes" id="UP000608513">
    <property type="component" value="Unassembled WGS sequence"/>
</dbReference>
<protein>
    <submittedName>
        <fullName evidence="2">Saccharopine dehydrogenase NADP-binding domain-containing protein</fullName>
    </submittedName>
</protein>
<accession>A0A923MY97</accession>
<organism evidence="2 3">
    <name type="scientific">Ramlibacter cellulosilyticus</name>
    <dbReference type="NCBI Taxonomy" id="2764187"/>
    <lineage>
        <taxon>Bacteria</taxon>
        <taxon>Pseudomonadati</taxon>
        <taxon>Pseudomonadota</taxon>
        <taxon>Betaproteobacteria</taxon>
        <taxon>Burkholderiales</taxon>
        <taxon>Comamonadaceae</taxon>
        <taxon>Ramlibacter</taxon>
    </lineage>
</organism>
<name>A0A923MY97_9BURK</name>
<evidence type="ECO:0000259" key="1">
    <source>
        <dbReference type="Pfam" id="PF03435"/>
    </source>
</evidence>
<dbReference type="SUPFAM" id="SSF51735">
    <property type="entry name" value="NAD(P)-binding Rossmann-fold domains"/>
    <property type="match status" value="1"/>
</dbReference>